<dbReference type="OrthoDB" id="9808492at2"/>
<keyword evidence="2" id="KW-1185">Reference proteome</keyword>
<dbReference type="RefSeq" id="WP_101754807.1">
    <property type="nucleotide sequence ID" value="NZ_CP025432.1"/>
</dbReference>
<evidence type="ECO:0000313" key="1">
    <source>
        <dbReference type="EMBL" id="AUH66843.1"/>
    </source>
</evidence>
<name>A0A2H5F5M3_9RHOB</name>
<organism evidence="1 2">
    <name type="scientific">Paracoccus zhejiangensis</name>
    <dbReference type="NCBI Taxonomy" id="1077935"/>
    <lineage>
        <taxon>Bacteria</taxon>
        <taxon>Pseudomonadati</taxon>
        <taxon>Pseudomonadota</taxon>
        <taxon>Alphaproteobacteria</taxon>
        <taxon>Rhodobacterales</taxon>
        <taxon>Paracoccaceae</taxon>
        <taxon>Paracoccus</taxon>
    </lineage>
</organism>
<reference evidence="1 2" key="1">
    <citation type="journal article" date="2013" name="Antonie Van Leeuwenhoek">
        <title>Paracoccus zhejiangensis sp. nov., isolated from activated sludge in wastewater-treatment system.</title>
        <authorList>
            <person name="Wu Z.G."/>
            <person name="Zhang D.F."/>
            <person name="Liu Y.L."/>
            <person name="Wang F."/>
            <person name="Jiang X."/>
            <person name="Li C."/>
            <person name="Li S.P."/>
            <person name="Hong Q."/>
            <person name="Li W.J."/>
        </authorList>
    </citation>
    <scope>NUCLEOTIDE SEQUENCE [LARGE SCALE GENOMIC DNA]</scope>
    <source>
        <strain evidence="1 2">J6</strain>
        <plasmid evidence="2">Plasmid ppz02</plasmid>
    </source>
</reference>
<dbReference type="SUPFAM" id="SSF52467">
    <property type="entry name" value="DHS-like NAD/FAD-binding domain"/>
    <property type="match status" value="1"/>
</dbReference>
<dbReference type="KEGG" id="pzh:CX676_21345"/>
<accession>A0A2H5F5M3</accession>
<proteinExistence type="predicted"/>
<dbReference type="InterPro" id="IPR029035">
    <property type="entry name" value="DHS-like_NAD/FAD-binding_dom"/>
</dbReference>
<keyword evidence="1" id="KW-0614">Plasmid</keyword>
<geneLocation type="plasmid" evidence="2">
    <name>ppz02</name>
</geneLocation>
<dbReference type="Pfam" id="PF13289">
    <property type="entry name" value="SIR2_2"/>
    <property type="match status" value="1"/>
</dbReference>
<dbReference type="EMBL" id="CP025432">
    <property type="protein sequence ID" value="AUH66843.1"/>
    <property type="molecule type" value="Genomic_DNA"/>
</dbReference>
<dbReference type="Proteomes" id="UP000234530">
    <property type="component" value="Plasmid pPZ02"/>
</dbReference>
<sequence length="396" mass="43920">MQTHDPARQISFIQQALSQNRKPVGFFIGAGCPLSVRVETQVDGKAVNNALIPDVSGLTTIIAEQMTKDPVLADSWLLLTNAVKDDGQDNENIELLLSRIRQLHGVAGRGKVRDLSADELITLDEKICSVISDQVNRELPTRNTAYHDLAVWTRSVNRAQPVHLFTTNYDLLLEQAMEESSAPYFDGFIGSRRAFFDLGAVEDEGLLPARWTRLWKVHGSLNWRLDKGSVVRTTDKLGGSYLIYPSHLKYDQSRKMPYLAMLDRLKSFLLKPSAVLFICGYSFADDHINDVIMRSLETNATAHVFAFMHGELGDDKYAKARECAFATPNLSMIGFDSAIVGRISGVWRPEPIEGMVLPQNVFVTDNTTASVKLGDFAVVGSLLRSLAGTQEQTDDA</sequence>
<evidence type="ECO:0000313" key="2">
    <source>
        <dbReference type="Proteomes" id="UP000234530"/>
    </source>
</evidence>
<gene>
    <name evidence="1" type="ORF">CX676_21345</name>
</gene>
<dbReference type="AlphaFoldDB" id="A0A2H5F5M3"/>
<protein>
    <submittedName>
        <fullName evidence="1">SIR2 family protein</fullName>
    </submittedName>
</protein>